<comment type="caution">
    <text evidence="1">The sequence shown here is derived from an EMBL/GenBank/DDBJ whole genome shotgun (WGS) entry which is preliminary data.</text>
</comment>
<reference evidence="1 2" key="1">
    <citation type="submission" date="2019-03" db="EMBL/GenBank/DDBJ databases">
        <title>Single cell metagenomics reveals metabolic interactions within the superorganism composed of flagellate Streblomastix strix and complex community of Bacteroidetes bacteria on its surface.</title>
        <authorList>
            <person name="Treitli S.C."/>
            <person name="Kolisko M."/>
            <person name="Husnik F."/>
            <person name="Keeling P."/>
            <person name="Hampl V."/>
        </authorList>
    </citation>
    <scope>NUCLEOTIDE SEQUENCE [LARGE SCALE GENOMIC DNA]</scope>
    <source>
        <strain evidence="1">ST1C</strain>
    </source>
</reference>
<dbReference type="EMBL" id="SNRW01042231">
    <property type="protein sequence ID" value="KAA6333264.1"/>
    <property type="molecule type" value="Genomic_DNA"/>
</dbReference>
<proteinExistence type="predicted"/>
<dbReference type="Proteomes" id="UP000324800">
    <property type="component" value="Unassembled WGS sequence"/>
</dbReference>
<protein>
    <submittedName>
        <fullName evidence="1">Uncharacterized protein</fullName>
    </submittedName>
</protein>
<evidence type="ECO:0000313" key="1">
    <source>
        <dbReference type="EMBL" id="KAA6333264.1"/>
    </source>
</evidence>
<name>A0A5J4RIA7_9EUKA</name>
<dbReference type="AlphaFoldDB" id="A0A5J4RIA7"/>
<gene>
    <name evidence="1" type="ORF">EZS28_053191</name>
</gene>
<evidence type="ECO:0000313" key="2">
    <source>
        <dbReference type="Proteomes" id="UP000324800"/>
    </source>
</evidence>
<sequence length="127" mass="14238">MPYIFHLGSLGGTKPIAEFGSSVDDSNYVKITGKAIQNIAGNLIRPDSEDSFDYLQLRQYATKYSINGAFVKKTGKNLQVIEGYLRKGNYVTSNSAAAQQFQAQKLLLEMLLPLHLQNLVEQISRYY</sequence>
<accession>A0A5J4RIA7</accession>
<organism evidence="1 2">
    <name type="scientific">Streblomastix strix</name>
    <dbReference type="NCBI Taxonomy" id="222440"/>
    <lineage>
        <taxon>Eukaryota</taxon>
        <taxon>Metamonada</taxon>
        <taxon>Preaxostyla</taxon>
        <taxon>Oxymonadida</taxon>
        <taxon>Streblomastigidae</taxon>
        <taxon>Streblomastix</taxon>
    </lineage>
</organism>